<protein>
    <submittedName>
        <fullName evidence="1">Uncharacterized protein</fullName>
    </submittedName>
</protein>
<comment type="caution">
    <text evidence="1">The sequence shown here is derived from an EMBL/GenBank/DDBJ whole genome shotgun (WGS) entry which is preliminary data.</text>
</comment>
<name>A0A834X498_9FABA</name>
<evidence type="ECO:0000313" key="1">
    <source>
        <dbReference type="EMBL" id="KAF7837993.1"/>
    </source>
</evidence>
<gene>
    <name evidence="1" type="ORF">G2W53_006475</name>
</gene>
<dbReference type="AlphaFoldDB" id="A0A834X498"/>
<evidence type="ECO:0000313" key="2">
    <source>
        <dbReference type="Proteomes" id="UP000634136"/>
    </source>
</evidence>
<keyword evidence="2" id="KW-1185">Reference proteome</keyword>
<proteinExistence type="predicted"/>
<dbReference type="EMBL" id="JAAIUW010000003">
    <property type="protein sequence ID" value="KAF7837993.1"/>
    <property type="molecule type" value="Genomic_DNA"/>
</dbReference>
<organism evidence="1 2">
    <name type="scientific">Senna tora</name>
    <dbReference type="NCBI Taxonomy" id="362788"/>
    <lineage>
        <taxon>Eukaryota</taxon>
        <taxon>Viridiplantae</taxon>
        <taxon>Streptophyta</taxon>
        <taxon>Embryophyta</taxon>
        <taxon>Tracheophyta</taxon>
        <taxon>Spermatophyta</taxon>
        <taxon>Magnoliopsida</taxon>
        <taxon>eudicotyledons</taxon>
        <taxon>Gunneridae</taxon>
        <taxon>Pentapetalae</taxon>
        <taxon>rosids</taxon>
        <taxon>fabids</taxon>
        <taxon>Fabales</taxon>
        <taxon>Fabaceae</taxon>
        <taxon>Caesalpinioideae</taxon>
        <taxon>Cassia clade</taxon>
        <taxon>Senna</taxon>
    </lineage>
</organism>
<sequence>MGDEAQKKTKYWKPTAGHQSRTVAVIVQDNKGVDQPKAM</sequence>
<reference evidence="1" key="1">
    <citation type="submission" date="2020-09" db="EMBL/GenBank/DDBJ databases">
        <title>Genome-Enabled Discovery of Anthraquinone Biosynthesis in Senna tora.</title>
        <authorList>
            <person name="Kang S.-H."/>
            <person name="Pandey R.P."/>
            <person name="Lee C.-M."/>
            <person name="Sim J.-S."/>
            <person name="Jeong J.-T."/>
            <person name="Choi B.-S."/>
            <person name="Jung M."/>
            <person name="Ginzburg D."/>
            <person name="Zhao K."/>
            <person name="Won S.Y."/>
            <person name="Oh T.-J."/>
            <person name="Yu Y."/>
            <person name="Kim N.-H."/>
            <person name="Lee O.R."/>
            <person name="Lee T.-H."/>
            <person name="Bashyal P."/>
            <person name="Kim T.-S."/>
            <person name="Lee W.-H."/>
            <person name="Kawkins C."/>
            <person name="Kim C.-K."/>
            <person name="Kim J.S."/>
            <person name="Ahn B.O."/>
            <person name="Rhee S.Y."/>
            <person name="Sohng J.K."/>
        </authorList>
    </citation>
    <scope>NUCLEOTIDE SEQUENCE</scope>
    <source>
        <tissue evidence="1">Leaf</tissue>
    </source>
</reference>
<accession>A0A834X498</accession>
<dbReference type="Proteomes" id="UP000634136">
    <property type="component" value="Unassembled WGS sequence"/>
</dbReference>